<gene>
    <name evidence="1" type="ORF">D7V32_12360</name>
</gene>
<dbReference type="EMBL" id="RAXV01000028">
    <property type="protein sequence ID" value="RKG30082.1"/>
    <property type="molecule type" value="Genomic_DNA"/>
</dbReference>
<dbReference type="AlphaFoldDB" id="A0A3A8E4U4"/>
<organism evidence="1 2">
    <name type="scientific">Acinetobacter tianfuensis</name>
    <dbReference type="NCBI Taxonomy" id="2419603"/>
    <lineage>
        <taxon>Bacteria</taxon>
        <taxon>Pseudomonadati</taxon>
        <taxon>Pseudomonadota</taxon>
        <taxon>Gammaproteobacteria</taxon>
        <taxon>Moraxellales</taxon>
        <taxon>Moraxellaceae</taxon>
        <taxon>Acinetobacter</taxon>
    </lineage>
</organism>
<dbReference type="RefSeq" id="WP_120403161.1">
    <property type="nucleotide sequence ID" value="NZ_RAXV01000028.1"/>
</dbReference>
<comment type="caution">
    <text evidence="1">The sequence shown here is derived from an EMBL/GenBank/DDBJ whole genome shotgun (WGS) entry which is preliminary data.</text>
</comment>
<evidence type="ECO:0000313" key="2">
    <source>
        <dbReference type="Proteomes" id="UP000282388"/>
    </source>
</evidence>
<dbReference type="Proteomes" id="UP000282388">
    <property type="component" value="Unassembled WGS sequence"/>
</dbReference>
<keyword evidence="2" id="KW-1185">Reference proteome</keyword>
<name>A0A3A8E4U4_9GAMM</name>
<proteinExistence type="predicted"/>
<dbReference type="OrthoDB" id="6701077at2"/>
<protein>
    <submittedName>
        <fullName evidence="1">Uncharacterized protein</fullName>
    </submittedName>
</protein>
<reference evidence="1 2" key="1">
    <citation type="submission" date="2018-09" db="EMBL/GenBank/DDBJ databases">
        <title>The draft genome of Acinetobacter spp. strains.</title>
        <authorList>
            <person name="Qin J."/>
            <person name="Feng Y."/>
            <person name="Zong Z."/>
        </authorList>
    </citation>
    <scope>NUCLEOTIDE SEQUENCE [LARGE SCALE GENOMIC DNA]</scope>
    <source>
        <strain evidence="1 2">WCHAc060012</strain>
    </source>
</reference>
<sequence length="139" mass="15754">MSDLSNITVTPTEDGMISLLIDGQPISEKYGMKFDPSILDDLKALENGQNVKLFDQFVFSHTDLNFEHAYSYVLCIVKAEDHYAAAKNFVYKITASGQPPIEHVITKQGQPMDENDVREFIQAHLNKSLTDYTDLKFAY</sequence>
<evidence type="ECO:0000313" key="1">
    <source>
        <dbReference type="EMBL" id="RKG30082.1"/>
    </source>
</evidence>
<accession>A0A3A8E4U4</accession>